<protein>
    <submittedName>
        <fullName evidence="5">Mandelate racemase/muconate lactonizing enzyme family protein</fullName>
    </submittedName>
</protein>
<comment type="cofactor">
    <cofactor evidence="1">
        <name>Mg(2+)</name>
        <dbReference type="ChEBI" id="CHEBI:18420"/>
    </cofactor>
</comment>
<dbReference type="Gene3D" id="3.30.390.10">
    <property type="entry name" value="Enolase-like, N-terminal domain"/>
    <property type="match status" value="1"/>
</dbReference>
<dbReference type="SUPFAM" id="SSF54826">
    <property type="entry name" value="Enolase N-terminal domain-like"/>
    <property type="match status" value="1"/>
</dbReference>
<evidence type="ECO:0000256" key="1">
    <source>
        <dbReference type="ARBA" id="ARBA00001946"/>
    </source>
</evidence>
<evidence type="ECO:0000313" key="6">
    <source>
        <dbReference type="Proteomes" id="UP000651112"/>
    </source>
</evidence>
<accession>A0ABR7XNZ3</accession>
<reference evidence="5 6" key="1">
    <citation type="submission" date="2020-08" db="EMBL/GenBank/DDBJ databases">
        <title>Sphingobacterium sp. DN00404 isolated from aquaculture water.</title>
        <authorList>
            <person name="Zhang M."/>
        </authorList>
    </citation>
    <scope>NUCLEOTIDE SEQUENCE [LARGE SCALE GENOMIC DNA]</scope>
    <source>
        <strain evidence="5 6">KCTC 42746</strain>
    </source>
</reference>
<keyword evidence="3" id="KW-0460">Magnesium</keyword>
<dbReference type="PANTHER" id="PTHR13794">
    <property type="entry name" value="ENOLASE SUPERFAMILY, MANDELATE RACEMASE"/>
    <property type="match status" value="1"/>
</dbReference>
<feature type="domain" description="Mandelate racemase/muconate lactonizing enzyme C-terminal" evidence="4">
    <location>
        <begin position="150"/>
        <end position="251"/>
    </location>
</feature>
<evidence type="ECO:0000256" key="3">
    <source>
        <dbReference type="ARBA" id="ARBA00022842"/>
    </source>
</evidence>
<dbReference type="Pfam" id="PF13378">
    <property type="entry name" value="MR_MLE_C"/>
    <property type="match status" value="1"/>
</dbReference>
<evidence type="ECO:0000259" key="4">
    <source>
        <dbReference type="SMART" id="SM00922"/>
    </source>
</evidence>
<dbReference type="InterPro" id="IPR029017">
    <property type="entry name" value="Enolase-like_N"/>
</dbReference>
<dbReference type="SFLD" id="SFLDS00001">
    <property type="entry name" value="Enolase"/>
    <property type="match status" value="1"/>
</dbReference>
<dbReference type="Gene3D" id="3.20.20.120">
    <property type="entry name" value="Enolase-like C-terminal domain"/>
    <property type="match status" value="1"/>
</dbReference>
<dbReference type="InterPro" id="IPR013341">
    <property type="entry name" value="Mandelate_racemase_N_dom"/>
</dbReference>
<dbReference type="SUPFAM" id="SSF51604">
    <property type="entry name" value="Enolase C-terminal domain-like"/>
    <property type="match status" value="1"/>
</dbReference>
<dbReference type="Proteomes" id="UP000651112">
    <property type="component" value="Unassembled WGS sequence"/>
</dbReference>
<evidence type="ECO:0000256" key="2">
    <source>
        <dbReference type="ARBA" id="ARBA00022723"/>
    </source>
</evidence>
<dbReference type="RefSeq" id="WP_190312629.1">
    <property type="nucleotide sequence ID" value="NZ_JACNYL010000001.1"/>
</dbReference>
<keyword evidence="6" id="KW-1185">Reference proteome</keyword>
<evidence type="ECO:0000313" key="5">
    <source>
        <dbReference type="EMBL" id="MBD1420896.1"/>
    </source>
</evidence>
<comment type="caution">
    <text evidence="5">The sequence shown here is derived from an EMBL/GenBank/DDBJ whole genome shotgun (WGS) entry which is preliminary data.</text>
</comment>
<dbReference type="Pfam" id="PF02746">
    <property type="entry name" value="MR_MLE_N"/>
    <property type="match status" value="1"/>
</dbReference>
<dbReference type="InterPro" id="IPR046945">
    <property type="entry name" value="RHMD-like"/>
</dbReference>
<dbReference type="CDD" id="cd03316">
    <property type="entry name" value="MR_like"/>
    <property type="match status" value="1"/>
</dbReference>
<dbReference type="EMBL" id="JACNYL010000001">
    <property type="protein sequence ID" value="MBD1420896.1"/>
    <property type="molecule type" value="Genomic_DNA"/>
</dbReference>
<gene>
    <name evidence="5" type="ORF">H8B21_04840</name>
</gene>
<name>A0ABR7XNZ3_9SPHI</name>
<dbReference type="InterPro" id="IPR036849">
    <property type="entry name" value="Enolase-like_C_sf"/>
</dbReference>
<dbReference type="SMART" id="SM00922">
    <property type="entry name" value="MR_MLE"/>
    <property type="match status" value="1"/>
</dbReference>
<dbReference type="InterPro" id="IPR029065">
    <property type="entry name" value="Enolase_C-like"/>
</dbReference>
<dbReference type="PANTHER" id="PTHR13794:SF58">
    <property type="entry name" value="MITOCHONDRIAL ENOLASE SUPERFAMILY MEMBER 1"/>
    <property type="match status" value="1"/>
</dbReference>
<dbReference type="InterPro" id="IPR013342">
    <property type="entry name" value="Mandelate_racemase_C"/>
</dbReference>
<dbReference type="SFLD" id="SFLDG00179">
    <property type="entry name" value="mandelate_racemase"/>
    <property type="match status" value="1"/>
</dbReference>
<proteinExistence type="predicted"/>
<sequence>MKITNVEAFILESPYENTAPEGSEEARGVKHCLLLKVSTDEGIIGWSDIETSSHVGVAAVNAPAEPFFEGLRTIVLDEDPFDVERLWDKIYRHSIYYGRRGVAMQLLSGFDIACHDIIGKAIGKPIYKILGGARRNRVRAYASTLFRPTPEAIRDACAFYLERGFTAIKFGWGVFGQDPKLDIKLVEAAREAVGPDIDLMVDPGWMVDRSAHDAIALCRALEPYNIYWLEDFMHPENYEGYGKTKAAGVKTRLAAGEQEATGWGFRQLIQQGGIDVVQPDITRCGGFTQMRKIMWEAEYAGVDVCPHAWLTDLNTAAALHVNAVLPRSLFLEYNVSDNPMLREVIGNPVQLEGDGYITVPDGPGLGIEVNEDAVRKFCVNL</sequence>
<keyword evidence="2" id="KW-0479">Metal-binding</keyword>
<organism evidence="5 6">
    <name type="scientific">Sphingobacterium chuzhouense</name>
    <dbReference type="NCBI Taxonomy" id="1742264"/>
    <lineage>
        <taxon>Bacteria</taxon>
        <taxon>Pseudomonadati</taxon>
        <taxon>Bacteroidota</taxon>
        <taxon>Sphingobacteriia</taxon>
        <taxon>Sphingobacteriales</taxon>
        <taxon>Sphingobacteriaceae</taxon>
        <taxon>Sphingobacterium</taxon>
    </lineage>
</organism>